<organism evidence="1 2">
    <name type="scientific">Mikania micrantha</name>
    <name type="common">bitter vine</name>
    <dbReference type="NCBI Taxonomy" id="192012"/>
    <lineage>
        <taxon>Eukaryota</taxon>
        <taxon>Viridiplantae</taxon>
        <taxon>Streptophyta</taxon>
        <taxon>Embryophyta</taxon>
        <taxon>Tracheophyta</taxon>
        <taxon>Spermatophyta</taxon>
        <taxon>Magnoliopsida</taxon>
        <taxon>eudicotyledons</taxon>
        <taxon>Gunneridae</taxon>
        <taxon>Pentapetalae</taxon>
        <taxon>asterids</taxon>
        <taxon>campanulids</taxon>
        <taxon>Asterales</taxon>
        <taxon>Asteraceae</taxon>
        <taxon>Asteroideae</taxon>
        <taxon>Heliantheae alliance</taxon>
        <taxon>Eupatorieae</taxon>
        <taxon>Mikania</taxon>
    </lineage>
</organism>
<sequence length="138" mass="15104">MDEKEPEADPQGSLIDLVNNTTAMKDDVAAIKAQTDEKEPEDAPQDPLTDLVMEVNNGEIQTNKAKQVLMNCCPENSLEAFANSSDTSQLSSLPEVTEASSTKSKVQILIPGCGHSLLYEQLYNETKLDFVVFLKLIS</sequence>
<comment type="caution">
    <text evidence="1">The sequence shown here is derived from an EMBL/GenBank/DDBJ whole genome shotgun (WGS) entry which is preliminary data.</text>
</comment>
<accession>A0A5N6M683</accession>
<name>A0A5N6M683_9ASTR</name>
<evidence type="ECO:0000313" key="2">
    <source>
        <dbReference type="Proteomes" id="UP000326396"/>
    </source>
</evidence>
<dbReference type="EMBL" id="SZYD01000017">
    <property type="protein sequence ID" value="KAD3069238.1"/>
    <property type="molecule type" value="Genomic_DNA"/>
</dbReference>
<evidence type="ECO:0000313" key="1">
    <source>
        <dbReference type="EMBL" id="KAD3069238.1"/>
    </source>
</evidence>
<dbReference type="AlphaFoldDB" id="A0A5N6M683"/>
<proteinExistence type="predicted"/>
<protein>
    <submittedName>
        <fullName evidence="1">Uncharacterized protein</fullName>
    </submittedName>
</protein>
<keyword evidence="2" id="KW-1185">Reference proteome</keyword>
<gene>
    <name evidence="1" type="ORF">E3N88_37118</name>
</gene>
<reference evidence="1 2" key="1">
    <citation type="submission" date="2019-05" db="EMBL/GenBank/DDBJ databases">
        <title>Mikania micrantha, genome provides insights into the molecular mechanism of rapid growth.</title>
        <authorList>
            <person name="Liu B."/>
        </authorList>
    </citation>
    <scope>NUCLEOTIDE SEQUENCE [LARGE SCALE GENOMIC DNA]</scope>
    <source>
        <strain evidence="1">NLD-2019</strain>
        <tissue evidence="1">Leaf</tissue>
    </source>
</reference>
<dbReference type="Proteomes" id="UP000326396">
    <property type="component" value="Linkage Group LG7"/>
</dbReference>